<dbReference type="SMART" id="SM00355">
    <property type="entry name" value="ZnF_C2H2"/>
    <property type="match status" value="6"/>
</dbReference>
<dbReference type="InterPro" id="IPR036236">
    <property type="entry name" value="Znf_C2H2_sf"/>
</dbReference>
<keyword evidence="4" id="KW-1000">Mitochondrion outer membrane</keyword>
<keyword evidence="8 13" id="KW-0175">Coiled coil</keyword>
<keyword evidence="11" id="KW-0472">Membrane</keyword>
<dbReference type="PROSITE" id="PS00028">
    <property type="entry name" value="ZINC_FINGER_C2H2_1"/>
    <property type="match status" value="2"/>
</dbReference>
<dbReference type="InterPro" id="IPR030381">
    <property type="entry name" value="G_DYNAMIN_dom"/>
</dbReference>
<evidence type="ECO:0000256" key="2">
    <source>
        <dbReference type="ARBA" id="ARBA00022692"/>
    </source>
</evidence>
<dbReference type="FunFam" id="3.30.160.60:FF:001222">
    <property type="entry name" value="zinc finger protein 639"/>
    <property type="match status" value="1"/>
</dbReference>
<keyword evidence="6" id="KW-0832">Ubl conjugation</keyword>
<evidence type="ECO:0000259" key="16">
    <source>
        <dbReference type="PROSITE" id="PS51718"/>
    </source>
</evidence>
<evidence type="ECO:0000256" key="8">
    <source>
        <dbReference type="ARBA" id="ARBA00023054"/>
    </source>
</evidence>
<reference evidence="17 18" key="1">
    <citation type="submission" date="2024-06" db="EMBL/GenBank/DDBJ databases">
        <title>The draft genome of Grus japonensis, version 3.</title>
        <authorList>
            <person name="Nabeshima K."/>
            <person name="Suzuki S."/>
            <person name="Onuma M."/>
        </authorList>
    </citation>
    <scope>NUCLEOTIDE SEQUENCE [LARGE SCALE GENOMIC DNA]</scope>
    <source>
        <strain evidence="17 18">451A</strain>
    </source>
</reference>
<dbReference type="GO" id="GO:0016787">
    <property type="term" value="F:hydrolase activity"/>
    <property type="evidence" value="ECO:0007669"/>
    <property type="project" value="UniProtKB-KW"/>
</dbReference>
<dbReference type="FunFam" id="3.30.160.60:FF:001200">
    <property type="entry name" value="zinc finger protein 639"/>
    <property type="match status" value="1"/>
</dbReference>
<dbReference type="AlphaFoldDB" id="A0ABC9X7V3"/>
<dbReference type="GO" id="GO:0005741">
    <property type="term" value="C:mitochondrial outer membrane"/>
    <property type="evidence" value="ECO:0007669"/>
    <property type="project" value="UniProtKB-SubCell"/>
</dbReference>
<dbReference type="PROSITE" id="PS50157">
    <property type="entry name" value="ZINC_FINGER_C2H2_2"/>
    <property type="match status" value="2"/>
</dbReference>
<dbReference type="FunFam" id="3.40.50.300:FF:000214">
    <property type="entry name" value="Mitofusin 2"/>
    <property type="match status" value="1"/>
</dbReference>
<evidence type="ECO:0000256" key="10">
    <source>
        <dbReference type="ARBA" id="ARBA00023134"/>
    </source>
</evidence>
<feature type="domain" description="C2H2-type" evidence="15">
    <location>
        <begin position="233"/>
        <end position="260"/>
    </location>
</feature>
<gene>
    <name evidence="17" type="ORF">GRJ2_001836200</name>
</gene>
<dbReference type="PANTHER" id="PTHR10465">
    <property type="entry name" value="TRANSMEMBRANE GTPASE FZO1"/>
    <property type="match status" value="1"/>
</dbReference>
<evidence type="ECO:0000256" key="12">
    <source>
        <dbReference type="PROSITE-ProRule" id="PRU00042"/>
    </source>
</evidence>
<evidence type="ECO:0000256" key="6">
    <source>
        <dbReference type="ARBA" id="ARBA00022843"/>
    </source>
</evidence>
<keyword evidence="10" id="KW-0342">GTP-binding</keyword>
<name>A0ABC9X7V3_GRUJA</name>
<evidence type="ECO:0000256" key="1">
    <source>
        <dbReference type="ARBA" id="ARBA00004374"/>
    </source>
</evidence>
<evidence type="ECO:0000256" key="7">
    <source>
        <dbReference type="ARBA" id="ARBA00022989"/>
    </source>
</evidence>
<feature type="compositionally biased region" description="Basic and acidic residues" evidence="14">
    <location>
        <begin position="94"/>
        <end position="106"/>
    </location>
</feature>
<dbReference type="PROSITE" id="PS51718">
    <property type="entry name" value="G_DYNAMIN_2"/>
    <property type="match status" value="1"/>
</dbReference>
<evidence type="ECO:0000256" key="13">
    <source>
        <dbReference type="SAM" id="Coils"/>
    </source>
</evidence>
<keyword evidence="7" id="KW-1133">Transmembrane helix</keyword>
<keyword evidence="18" id="KW-1185">Reference proteome</keyword>
<evidence type="ECO:0000256" key="4">
    <source>
        <dbReference type="ARBA" id="ARBA00022787"/>
    </source>
</evidence>
<organism evidence="17 18">
    <name type="scientific">Grus japonensis</name>
    <name type="common">Japanese crane</name>
    <name type="synonym">Red-crowned crane</name>
    <dbReference type="NCBI Taxonomy" id="30415"/>
    <lineage>
        <taxon>Eukaryota</taxon>
        <taxon>Metazoa</taxon>
        <taxon>Chordata</taxon>
        <taxon>Craniata</taxon>
        <taxon>Vertebrata</taxon>
        <taxon>Euteleostomi</taxon>
        <taxon>Archelosauria</taxon>
        <taxon>Archosauria</taxon>
        <taxon>Dinosauria</taxon>
        <taxon>Saurischia</taxon>
        <taxon>Theropoda</taxon>
        <taxon>Coelurosauria</taxon>
        <taxon>Aves</taxon>
        <taxon>Neognathae</taxon>
        <taxon>Neoaves</taxon>
        <taxon>Gruiformes</taxon>
        <taxon>Gruidae</taxon>
        <taxon>Grus</taxon>
    </lineage>
</organism>
<dbReference type="SUPFAM" id="SSF52540">
    <property type="entry name" value="P-loop containing nucleoside triphosphate hydrolases"/>
    <property type="match status" value="1"/>
</dbReference>
<evidence type="ECO:0000256" key="3">
    <source>
        <dbReference type="ARBA" id="ARBA00022741"/>
    </source>
</evidence>
<evidence type="ECO:0000256" key="9">
    <source>
        <dbReference type="ARBA" id="ARBA00023128"/>
    </source>
</evidence>
<dbReference type="InterPro" id="IPR006884">
    <property type="entry name" value="Fzo/mitofusin_HR2"/>
</dbReference>
<accession>A0ABC9X7V3</accession>
<evidence type="ECO:0000313" key="17">
    <source>
        <dbReference type="EMBL" id="GAB0193709.1"/>
    </source>
</evidence>
<keyword evidence="12" id="KW-0479">Metal-binding</keyword>
<dbReference type="Gene3D" id="3.40.50.300">
    <property type="entry name" value="P-loop containing nucleotide triphosphate hydrolases"/>
    <property type="match status" value="1"/>
</dbReference>
<proteinExistence type="predicted"/>
<feature type="domain" description="Dynamin-type G" evidence="16">
    <location>
        <begin position="484"/>
        <end position="733"/>
    </location>
</feature>
<dbReference type="CDD" id="cd09912">
    <property type="entry name" value="DLP_2"/>
    <property type="match status" value="1"/>
</dbReference>
<evidence type="ECO:0000256" key="11">
    <source>
        <dbReference type="ARBA" id="ARBA00023136"/>
    </source>
</evidence>
<feature type="region of interest" description="Disordered" evidence="14">
    <location>
        <begin position="60"/>
        <end position="109"/>
    </location>
</feature>
<comment type="caution">
    <text evidence="17">The sequence shown here is derived from an EMBL/GenBank/DDBJ whole genome shotgun (WGS) entry which is preliminary data.</text>
</comment>
<keyword evidence="9" id="KW-0496">Mitochondrion</keyword>
<dbReference type="SUPFAM" id="SSF111479">
    <property type="entry name" value="Fzo-like conserved region"/>
    <property type="match status" value="1"/>
</dbReference>
<dbReference type="EMBL" id="BAAFJT010000009">
    <property type="protein sequence ID" value="GAB0193709.1"/>
    <property type="molecule type" value="Genomic_DNA"/>
</dbReference>
<dbReference type="InterPro" id="IPR013087">
    <property type="entry name" value="Znf_C2H2_type"/>
</dbReference>
<dbReference type="GO" id="GO:0007005">
    <property type="term" value="P:mitochondrion organization"/>
    <property type="evidence" value="ECO:0007669"/>
    <property type="project" value="UniProtKB-ARBA"/>
</dbReference>
<dbReference type="Gene3D" id="3.30.160.60">
    <property type="entry name" value="Classic Zinc Finger"/>
    <property type="match status" value="3"/>
</dbReference>
<keyword evidence="5" id="KW-0378">Hydrolase</keyword>
<feature type="coiled-coil region" evidence="13">
    <location>
        <begin position="1094"/>
        <end position="1145"/>
    </location>
</feature>
<comment type="subcellular location">
    <subcellularLocation>
        <location evidence="1">Mitochondrion outer membrane</location>
        <topology evidence="1">Multi-pass membrane protein</topology>
    </subcellularLocation>
</comment>
<evidence type="ECO:0000256" key="14">
    <source>
        <dbReference type="SAM" id="MobiDB-lite"/>
    </source>
</evidence>
<dbReference type="InterPro" id="IPR045063">
    <property type="entry name" value="Dynamin_N"/>
</dbReference>
<dbReference type="Proteomes" id="UP001623348">
    <property type="component" value="Unassembled WGS sequence"/>
</dbReference>
<protein>
    <submittedName>
        <fullName evidence="17">Mitofusin-1</fullName>
    </submittedName>
</protein>
<feature type="coiled-coil region" evidence="13">
    <location>
        <begin position="785"/>
        <end position="816"/>
    </location>
</feature>
<dbReference type="SUPFAM" id="SSF57667">
    <property type="entry name" value="beta-beta-alpha zinc fingers"/>
    <property type="match status" value="4"/>
</dbReference>
<feature type="region of interest" description="Disordered" evidence="14">
    <location>
        <begin position="1"/>
        <end position="25"/>
    </location>
</feature>
<evidence type="ECO:0000313" key="18">
    <source>
        <dbReference type="Proteomes" id="UP001623348"/>
    </source>
</evidence>
<dbReference type="Pfam" id="PF00096">
    <property type="entry name" value="zf-C2H2"/>
    <property type="match status" value="1"/>
</dbReference>
<dbReference type="Pfam" id="PF04799">
    <property type="entry name" value="Fzo_mitofusin"/>
    <property type="match status" value="1"/>
</dbReference>
<dbReference type="PANTHER" id="PTHR10465:SF2">
    <property type="entry name" value="MITOFUSIN-1"/>
    <property type="match status" value="1"/>
</dbReference>
<sequence length="1151" mass="131530">MNEHPKKRKRKTLHPSRYSDSSGASKYIDNSGIFSDHCYSVCSMKQPDLKFSENRGRFHSPVQSLDTDDDGSPVHAGTSHWSGSHSNVVGLHYTDPKKKDKGRDKGTNNGMCRDLCDSPIFSDSPTEEEKPLDIQTVEISTTEVNAVEVHDIETQTVSPEKLEAEDLEEIPLETCKIFEKNQALNITAQQKWPLLRANSSGLYKCELCEFNSKYFSDLKQHMILKHKTCTDTHVCRVCKESFSSKVQLIEHVKLHEEDPYICKYCDYKTVIFENLSQHIADTHFNDHLYWCEQCDMQFSSSSELYLHFQEHSCDEQYLCQFCEHETNDPEDLHSHVVNEHACRLIELSDSYNNKEHGQYSLINKISFDKCKNFFVCQVCGFRSRLHTNVNRHVAIEHTKIFPHVCDDCGKGFSEATVSPLKHFVLAKKTITAIFDQLLDYVTEGATFVEATYKNPELEHVATEDELVKIQAYKKKLAVIGEVLSRRHMKVAFFGRTSSGKSSVINAMLWDKVLPSGIGHTTNCFLSVEGTDGDKAYLMTEGSDEKKSVKTVNQLAHALHMDKDLQAGCLVHVFWPKSKCALLRDDLVLVDSPGTDVTTELDSWIDKFCLDADVFVLVANSESTLMNTEKHFFHKVNERLSKPNIFILNNRWDASASEPEYMEDVRRQHMERCLTFLVDELKVIDPVEARNRIFFVSAKEVLSARRQKAQGMPEGGGALAEGFQTRFQEFQHFEQIFEECISQSAVKTKFEQHTIRAKQIIDTVKNIMDAINVAAAEKRVHSMEEREDQKDRLDFVRNQLNILTEDTKEKIKRVTEEVENKVSSAMTDEICRLSVLVDEFYSDFHPSPQVLKLYKTELNKHIEDGLGKNLADRCSSEVNQSMHQSQQEMIENLKPLLPSGAQNQLHLLIPCRRFDLSYDLNCHSLCADFQEDIVFHFSLGWTSLVNRFLGPKQAQRVLLGLADPNLQIPRPLATTPSAASLPAVTPENVSHDDFMVPLVMSLASLTSRTSMSIIVVGGVIWRTVGWKLISLSLSMYGLLYLYERLTWTTKAKERAFKQQFVNYATEKLQMIVSLTSANCSHQVQQEMATTFARLCQQVDITEQNLEKEIARLSKEIDQLETIQSNSKQLRNKAIHLENELDRFTKHFLQKSK</sequence>
<dbReference type="InterPro" id="IPR027094">
    <property type="entry name" value="Mitofusin_fam"/>
</dbReference>
<dbReference type="GO" id="GO:0005525">
    <property type="term" value="F:GTP binding"/>
    <property type="evidence" value="ECO:0007669"/>
    <property type="project" value="UniProtKB-KW"/>
</dbReference>
<feature type="compositionally biased region" description="Basic residues" evidence="14">
    <location>
        <begin position="1"/>
        <end position="14"/>
    </location>
</feature>
<keyword evidence="3" id="KW-0547">Nucleotide-binding</keyword>
<keyword evidence="2" id="KW-0812">Transmembrane</keyword>
<evidence type="ECO:0000256" key="5">
    <source>
        <dbReference type="ARBA" id="ARBA00022801"/>
    </source>
</evidence>
<dbReference type="Pfam" id="PF00350">
    <property type="entry name" value="Dynamin_N"/>
    <property type="match status" value="1"/>
</dbReference>
<evidence type="ECO:0000259" key="15">
    <source>
        <dbReference type="PROSITE" id="PS50157"/>
    </source>
</evidence>
<dbReference type="FunFam" id="1.20.5.110:FF:000012">
    <property type="entry name" value="Mitofusin 2"/>
    <property type="match status" value="1"/>
</dbReference>
<keyword evidence="12" id="KW-0862">Zinc</keyword>
<dbReference type="GO" id="GO:0008270">
    <property type="term" value="F:zinc ion binding"/>
    <property type="evidence" value="ECO:0007669"/>
    <property type="project" value="UniProtKB-KW"/>
</dbReference>
<feature type="domain" description="C2H2-type" evidence="15">
    <location>
        <begin position="289"/>
        <end position="316"/>
    </location>
</feature>
<dbReference type="InterPro" id="IPR027417">
    <property type="entry name" value="P-loop_NTPase"/>
</dbReference>
<keyword evidence="12" id="KW-0863">Zinc-finger</keyword>
<dbReference type="Gene3D" id="1.20.5.110">
    <property type="match status" value="1"/>
</dbReference>